<evidence type="ECO:0000313" key="2">
    <source>
        <dbReference type="Proteomes" id="UP000189464"/>
    </source>
</evidence>
<dbReference type="EMBL" id="CP019698">
    <property type="protein sequence ID" value="AQS60387.1"/>
    <property type="molecule type" value="Genomic_DNA"/>
</dbReference>
<sequence>MGYRKLHVYNESYKLSLEIHRLTMKFPRHELYEIGSQLRRAAISIPLNIAEGYGRRNHKLDYRKFIINAQGSSNEVVVLLQMIKDLGYIPEEEYLSLSNSYTRLGKQLNKFIDILQQEIRSLRPQRNTK</sequence>
<dbReference type="KEGG" id="dfg:B0537_15715"/>
<dbReference type="Pfam" id="PF05635">
    <property type="entry name" value="23S_rRNA_IVP"/>
    <property type="match status" value="1"/>
</dbReference>
<dbReference type="InterPro" id="IPR036583">
    <property type="entry name" value="23S_rRNA_IVS_sf"/>
</dbReference>
<dbReference type="CDD" id="cd16377">
    <property type="entry name" value="23S_rRNA_IVP_like"/>
    <property type="match status" value="1"/>
</dbReference>
<evidence type="ECO:0000313" key="1">
    <source>
        <dbReference type="EMBL" id="AQS60387.1"/>
    </source>
</evidence>
<dbReference type="Gene3D" id="1.20.1440.60">
    <property type="entry name" value="23S rRNA-intervening sequence"/>
    <property type="match status" value="1"/>
</dbReference>
<gene>
    <name evidence="1" type="ORF">B0537_15715</name>
</gene>
<dbReference type="SUPFAM" id="SSF158446">
    <property type="entry name" value="IVS-encoded protein-like"/>
    <property type="match status" value="1"/>
</dbReference>
<proteinExistence type="predicted"/>
<dbReference type="PANTHER" id="PTHR38471:SF2">
    <property type="entry name" value="FOUR HELIX BUNDLE PROTEIN"/>
    <property type="match status" value="1"/>
</dbReference>
<dbReference type="Proteomes" id="UP000189464">
    <property type="component" value="Chromosome"/>
</dbReference>
<dbReference type="STRING" id="1833852.B0537_15715"/>
<keyword evidence="2" id="KW-1185">Reference proteome</keyword>
<protein>
    <submittedName>
        <fullName evidence="1">Four helix bundle protein</fullName>
    </submittedName>
</protein>
<reference evidence="1 2" key="1">
    <citation type="journal article" date="2016" name="Int. J. Syst. Evol. Microbiol.">
        <title>Desulfotomaculum ferrireducens sp. nov., a moderately thermophilic sulfate-reducing and dissimilatory Fe(III)-reducing bacterium isolated from compost.</title>
        <authorList>
            <person name="Yang G."/>
            <person name="Guo J."/>
            <person name="Zhuang L."/>
            <person name="Yuan Y."/>
            <person name="Zhou S."/>
        </authorList>
    </citation>
    <scope>NUCLEOTIDE SEQUENCE [LARGE SCALE GENOMIC DNA]</scope>
    <source>
        <strain evidence="1 2">GSS09</strain>
    </source>
</reference>
<dbReference type="PANTHER" id="PTHR38471">
    <property type="entry name" value="FOUR HELIX BUNDLE PROTEIN"/>
    <property type="match status" value="1"/>
</dbReference>
<dbReference type="AlphaFoldDB" id="A0A1S6J036"/>
<dbReference type="InterPro" id="IPR012657">
    <property type="entry name" value="23S_rRNA-intervening_sequence"/>
</dbReference>
<dbReference type="NCBIfam" id="TIGR02436">
    <property type="entry name" value="four helix bundle protein"/>
    <property type="match status" value="1"/>
</dbReference>
<accession>A0A1S6J036</accession>
<name>A0A1S6J036_9FIRM</name>
<organism evidence="1 2">
    <name type="scientific">Desulforamulus ferrireducens</name>
    <dbReference type="NCBI Taxonomy" id="1833852"/>
    <lineage>
        <taxon>Bacteria</taxon>
        <taxon>Bacillati</taxon>
        <taxon>Bacillota</taxon>
        <taxon>Clostridia</taxon>
        <taxon>Eubacteriales</taxon>
        <taxon>Peptococcaceae</taxon>
        <taxon>Desulforamulus</taxon>
    </lineage>
</organism>